<reference evidence="9" key="2">
    <citation type="journal article" date="2024" name="Plant">
        <title>Genomic evolution and insights into agronomic trait innovations of Sesamum species.</title>
        <authorList>
            <person name="Miao H."/>
            <person name="Wang L."/>
            <person name="Qu L."/>
            <person name="Liu H."/>
            <person name="Sun Y."/>
            <person name="Le M."/>
            <person name="Wang Q."/>
            <person name="Wei S."/>
            <person name="Zheng Y."/>
            <person name="Lin W."/>
            <person name="Duan Y."/>
            <person name="Cao H."/>
            <person name="Xiong S."/>
            <person name="Wang X."/>
            <person name="Wei L."/>
            <person name="Li C."/>
            <person name="Ma Q."/>
            <person name="Ju M."/>
            <person name="Zhao R."/>
            <person name="Li G."/>
            <person name="Mu C."/>
            <person name="Tian Q."/>
            <person name="Mei H."/>
            <person name="Zhang T."/>
            <person name="Gao T."/>
            <person name="Zhang H."/>
        </authorList>
    </citation>
    <scope>NUCLEOTIDE SEQUENCE</scope>
    <source>
        <strain evidence="9">G02</strain>
    </source>
</reference>
<comment type="subcellular location">
    <subcellularLocation>
        <location evidence="2">Nucleus</location>
    </subcellularLocation>
</comment>
<reference evidence="9" key="1">
    <citation type="submission" date="2020-06" db="EMBL/GenBank/DDBJ databases">
        <authorList>
            <person name="Li T."/>
            <person name="Hu X."/>
            <person name="Zhang T."/>
            <person name="Song X."/>
            <person name="Zhang H."/>
            <person name="Dai N."/>
            <person name="Sheng W."/>
            <person name="Hou X."/>
            <person name="Wei L."/>
        </authorList>
    </citation>
    <scope>NUCLEOTIDE SEQUENCE</scope>
    <source>
        <strain evidence="9">G02</strain>
        <tissue evidence="9">Leaf</tissue>
    </source>
</reference>
<evidence type="ECO:0000313" key="9">
    <source>
        <dbReference type="EMBL" id="KAL0367374.1"/>
    </source>
</evidence>
<keyword evidence="5" id="KW-0479">Metal-binding</keyword>
<sequence>MGDRQTSPQNHEEYFNMKHASARNVIERTFGLLKGRWAILRSPAFYSIKIQNRIIMTCCLLHNYIRQEMPVDPLENNLTESETAGAPDNVEYVGSVDTNQFGTIGEMKLPIACTMLGVPKTNIT</sequence>
<keyword evidence="7" id="KW-0539">Nucleus</keyword>
<dbReference type="InterPro" id="IPR027806">
    <property type="entry name" value="HARBI1_dom"/>
</dbReference>
<feature type="domain" description="DDE Tnp4" evidence="8">
    <location>
        <begin position="9"/>
        <end position="63"/>
    </location>
</feature>
<dbReference type="Pfam" id="PF13359">
    <property type="entry name" value="DDE_Tnp_4"/>
    <property type="match status" value="1"/>
</dbReference>
<dbReference type="PANTHER" id="PTHR22930:SF293">
    <property type="entry name" value="PROTEIN ALP1-LIKE"/>
    <property type="match status" value="1"/>
</dbReference>
<keyword evidence="4" id="KW-0540">Nuclease</keyword>
<comment type="similarity">
    <text evidence="3">Belongs to the HARBI1 family.</text>
</comment>
<evidence type="ECO:0000256" key="4">
    <source>
        <dbReference type="ARBA" id="ARBA00022722"/>
    </source>
</evidence>
<dbReference type="AlphaFoldDB" id="A0AAW2QI67"/>
<comment type="cofactor">
    <cofactor evidence="1">
        <name>a divalent metal cation</name>
        <dbReference type="ChEBI" id="CHEBI:60240"/>
    </cofactor>
</comment>
<gene>
    <name evidence="9" type="ORF">Sradi_3627500</name>
</gene>
<dbReference type="EMBL" id="JACGWJ010000015">
    <property type="protein sequence ID" value="KAL0367374.1"/>
    <property type="molecule type" value="Genomic_DNA"/>
</dbReference>
<evidence type="ECO:0000256" key="6">
    <source>
        <dbReference type="ARBA" id="ARBA00022801"/>
    </source>
</evidence>
<dbReference type="GO" id="GO:0016787">
    <property type="term" value="F:hydrolase activity"/>
    <property type="evidence" value="ECO:0007669"/>
    <property type="project" value="UniProtKB-KW"/>
</dbReference>
<dbReference type="GO" id="GO:0046872">
    <property type="term" value="F:metal ion binding"/>
    <property type="evidence" value="ECO:0007669"/>
    <property type="project" value="UniProtKB-KW"/>
</dbReference>
<dbReference type="PANTHER" id="PTHR22930">
    <property type="match status" value="1"/>
</dbReference>
<accession>A0AAW2QI67</accession>
<evidence type="ECO:0000256" key="2">
    <source>
        <dbReference type="ARBA" id="ARBA00004123"/>
    </source>
</evidence>
<evidence type="ECO:0000259" key="8">
    <source>
        <dbReference type="Pfam" id="PF13359"/>
    </source>
</evidence>
<dbReference type="GO" id="GO:0004518">
    <property type="term" value="F:nuclease activity"/>
    <property type="evidence" value="ECO:0007669"/>
    <property type="project" value="UniProtKB-KW"/>
</dbReference>
<dbReference type="InterPro" id="IPR045249">
    <property type="entry name" value="HARBI1-like"/>
</dbReference>
<organism evidence="9">
    <name type="scientific">Sesamum radiatum</name>
    <name type="common">Black benniseed</name>
    <dbReference type="NCBI Taxonomy" id="300843"/>
    <lineage>
        <taxon>Eukaryota</taxon>
        <taxon>Viridiplantae</taxon>
        <taxon>Streptophyta</taxon>
        <taxon>Embryophyta</taxon>
        <taxon>Tracheophyta</taxon>
        <taxon>Spermatophyta</taxon>
        <taxon>Magnoliopsida</taxon>
        <taxon>eudicotyledons</taxon>
        <taxon>Gunneridae</taxon>
        <taxon>Pentapetalae</taxon>
        <taxon>asterids</taxon>
        <taxon>lamiids</taxon>
        <taxon>Lamiales</taxon>
        <taxon>Pedaliaceae</taxon>
        <taxon>Sesamum</taxon>
    </lineage>
</organism>
<protein>
    <recommendedName>
        <fullName evidence="8">DDE Tnp4 domain-containing protein</fullName>
    </recommendedName>
</protein>
<evidence type="ECO:0000256" key="3">
    <source>
        <dbReference type="ARBA" id="ARBA00006958"/>
    </source>
</evidence>
<evidence type="ECO:0000256" key="5">
    <source>
        <dbReference type="ARBA" id="ARBA00022723"/>
    </source>
</evidence>
<evidence type="ECO:0000256" key="7">
    <source>
        <dbReference type="ARBA" id="ARBA00023242"/>
    </source>
</evidence>
<dbReference type="GO" id="GO:0005634">
    <property type="term" value="C:nucleus"/>
    <property type="evidence" value="ECO:0007669"/>
    <property type="project" value="UniProtKB-SubCell"/>
</dbReference>
<name>A0AAW2QI67_SESRA</name>
<proteinExistence type="inferred from homology"/>
<evidence type="ECO:0000256" key="1">
    <source>
        <dbReference type="ARBA" id="ARBA00001968"/>
    </source>
</evidence>
<keyword evidence="6" id="KW-0378">Hydrolase</keyword>
<comment type="caution">
    <text evidence="9">The sequence shown here is derived from an EMBL/GenBank/DDBJ whole genome shotgun (WGS) entry which is preliminary data.</text>
</comment>